<dbReference type="AlphaFoldDB" id="A0A6S6RSP5"/>
<accession>A0A6S6RSP5</accession>
<protein>
    <submittedName>
        <fullName evidence="1">Uncharacterized protein</fullName>
    </submittedName>
</protein>
<sequence length="134" mass="16169">MSKIKRILAVIFEKKEVMVKSIDESHKSKEEVIPNKKNKENYLTVTELSKYFHLTPNELNNIFQKLNWSNKENRWLLMTRLGEYYGAKECYDNRTKTKYLKWHKSVKNSTQLLKAIEEFKKTKLEEREVTMAEY</sequence>
<gene>
    <name evidence="1" type="ORF">HELGO_WM11266</name>
</gene>
<organism evidence="1">
    <name type="scientific">uncultured Sulfurovum sp</name>
    <dbReference type="NCBI Taxonomy" id="269237"/>
    <lineage>
        <taxon>Bacteria</taxon>
        <taxon>Pseudomonadati</taxon>
        <taxon>Campylobacterota</taxon>
        <taxon>Epsilonproteobacteria</taxon>
        <taxon>Campylobacterales</taxon>
        <taxon>Sulfurovaceae</taxon>
        <taxon>Sulfurovum</taxon>
        <taxon>environmental samples</taxon>
    </lineage>
</organism>
<dbReference type="EMBL" id="CACVAP010000015">
    <property type="protein sequence ID" value="CAA6799195.1"/>
    <property type="molecule type" value="Genomic_DNA"/>
</dbReference>
<name>A0A6S6RSP5_9BACT</name>
<reference evidence="1" key="1">
    <citation type="submission" date="2020-01" db="EMBL/GenBank/DDBJ databases">
        <authorList>
            <person name="Meier V. D."/>
            <person name="Meier V D."/>
        </authorList>
    </citation>
    <scope>NUCLEOTIDE SEQUENCE</scope>
    <source>
        <strain evidence="1">HLG_WM_MAG_06</strain>
    </source>
</reference>
<proteinExistence type="predicted"/>
<evidence type="ECO:0000313" key="1">
    <source>
        <dbReference type="EMBL" id="CAA6799195.1"/>
    </source>
</evidence>